<accession>A0A8B9T2C4</accession>
<dbReference type="InterPro" id="IPR036179">
    <property type="entry name" value="Ig-like_dom_sf"/>
</dbReference>
<dbReference type="GO" id="GO:0004672">
    <property type="term" value="F:protein kinase activity"/>
    <property type="evidence" value="ECO:0007669"/>
    <property type="project" value="TreeGrafter"/>
</dbReference>
<dbReference type="PANTHER" id="PTHR47633:SF8">
    <property type="entry name" value="SPEG NEIGHBOR PROTEIN"/>
    <property type="match status" value="1"/>
</dbReference>
<evidence type="ECO:0000313" key="2">
    <source>
        <dbReference type="Ensembl" id="ENSAPLP00020014657.1"/>
    </source>
</evidence>
<dbReference type="PANTHER" id="PTHR47633">
    <property type="entry name" value="IMMUNOGLOBULIN"/>
    <property type="match status" value="1"/>
</dbReference>
<protein>
    <recommendedName>
        <fullName evidence="1">Ig-like domain-containing protein</fullName>
    </recommendedName>
</protein>
<dbReference type="PROSITE" id="PS50835">
    <property type="entry name" value="IG_LIKE"/>
    <property type="match status" value="1"/>
</dbReference>
<dbReference type="AlphaFoldDB" id="A0A8B9T2C4"/>
<dbReference type="InterPro" id="IPR003598">
    <property type="entry name" value="Ig_sub2"/>
</dbReference>
<dbReference type="SMART" id="SM00409">
    <property type="entry name" value="IG"/>
    <property type="match status" value="1"/>
</dbReference>
<dbReference type="SUPFAM" id="SSF48726">
    <property type="entry name" value="Immunoglobulin"/>
    <property type="match status" value="1"/>
</dbReference>
<organism evidence="2 3">
    <name type="scientific">Anas platyrhynchos</name>
    <name type="common">Mallard</name>
    <name type="synonym">Anas boschas</name>
    <dbReference type="NCBI Taxonomy" id="8839"/>
    <lineage>
        <taxon>Eukaryota</taxon>
        <taxon>Metazoa</taxon>
        <taxon>Chordata</taxon>
        <taxon>Craniata</taxon>
        <taxon>Vertebrata</taxon>
        <taxon>Euteleostomi</taxon>
        <taxon>Archelosauria</taxon>
        <taxon>Archosauria</taxon>
        <taxon>Dinosauria</taxon>
        <taxon>Saurischia</taxon>
        <taxon>Theropoda</taxon>
        <taxon>Coelurosauria</taxon>
        <taxon>Aves</taxon>
        <taxon>Neognathae</taxon>
        <taxon>Galloanserae</taxon>
        <taxon>Anseriformes</taxon>
        <taxon>Anatidae</taxon>
        <taxon>Anatinae</taxon>
        <taxon>Anas</taxon>
    </lineage>
</organism>
<dbReference type="Pfam" id="PF07679">
    <property type="entry name" value="I-set"/>
    <property type="match status" value="1"/>
</dbReference>
<name>A0A8B9T2C4_ANAPL</name>
<evidence type="ECO:0000259" key="1">
    <source>
        <dbReference type="PROSITE" id="PS50835"/>
    </source>
</evidence>
<reference evidence="2" key="2">
    <citation type="submission" date="2025-08" db="UniProtKB">
        <authorList>
            <consortium name="Ensembl"/>
        </authorList>
    </citation>
    <scope>IDENTIFICATION</scope>
</reference>
<dbReference type="InterPro" id="IPR013098">
    <property type="entry name" value="Ig_I-set"/>
</dbReference>
<reference evidence="2" key="1">
    <citation type="submission" date="2019-08" db="EMBL/GenBank/DDBJ databases">
        <title>Three high-quality genomes provides insights into domestication of ducks.</title>
        <authorList>
            <person name="Hou Z.C."/>
            <person name="Zhu F."/>
            <person name="Yin Z.T."/>
            <person name="Zhang F."/>
        </authorList>
    </citation>
    <scope>NUCLEOTIDE SEQUENCE [LARGE SCALE GENOMIC DNA]</scope>
</reference>
<dbReference type="InterPro" id="IPR013783">
    <property type="entry name" value="Ig-like_fold"/>
</dbReference>
<dbReference type="InterPro" id="IPR003599">
    <property type="entry name" value="Ig_sub"/>
</dbReference>
<evidence type="ECO:0000313" key="3">
    <source>
        <dbReference type="Proteomes" id="UP000694400"/>
    </source>
</evidence>
<dbReference type="Proteomes" id="UP000694400">
    <property type="component" value="Chromosome 6"/>
</dbReference>
<dbReference type="Gene3D" id="2.60.40.10">
    <property type="entry name" value="Immunoglobulins"/>
    <property type="match status" value="1"/>
</dbReference>
<feature type="domain" description="Ig-like" evidence="1">
    <location>
        <begin position="45"/>
        <end position="122"/>
    </location>
</feature>
<dbReference type="SMART" id="SM00408">
    <property type="entry name" value="IGc2"/>
    <property type="match status" value="1"/>
</dbReference>
<dbReference type="Ensembl" id="ENSAPLT00020015783.1">
    <property type="protein sequence ID" value="ENSAPLP00020014657.1"/>
    <property type="gene ID" value="ENSAPLG00020010656.1"/>
</dbReference>
<dbReference type="FunFam" id="2.60.40.10:FF:000779">
    <property type="entry name" value="Titin b"/>
    <property type="match status" value="1"/>
</dbReference>
<sequence>MLSLWGASGVLETTQPSPNQAQVSGLASEESEDVKIDFQVTEMPPRFVVPFADVEVTEGSEVVFECVVTGTPVPVVQWFKGDTCVTTTSGKYVVSQKEGLHSLKVLNVDSSDGGSYHCQAINRLGEAMCKGSLIVRKGEGA</sequence>
<proteinExistence type="predicted"/>
<reference evidence="2" key="3">
    <citation type="submission" date="2025-09" db="UniProtKB">
        <authorList>
            <consortium name="Ensembl"/>
        </authorList>
    </citation>
    <scope>IDENTIFICATION</scope>
</reference>
<dbReference type="InterPro" id="IPR007110">
    <property type="entry name" value="Ig-like_dom"/>
</dbReference>